<organism evidence="10 11">
    <name type="scientific">Nibrella viscosa</name>
    <dbReference type="NCBI Taxonomy" id="1084524"/>
    <lineage>
        <taxon>Bacteria</taxon>
        <taxon>Pseudomonadati</taxon>
        <taxon>Bacteroidota</taxon>
        <taxon>Cytophagia</taxon>
        <taxon>Cytophagales</taxon>
        <taxon>Spirosomataceae</taxon>
        <taxon>Nibrella</taxon>
    </lineage>
</organism>
<feature type="transmembrane region" description="Helical" evidence="7">
    <location>
        <begin position="31"/>
        <end position="58"/>
    </location>
</feature>
<feature type="region of interest" description="Disordered" evidence="6">
    <location>
        <begin position="146"/>
        <end position="174"/>
    </location>
</feature>
<feature type="domain" description="Phage shock protein PspC N-terminal" evidence="8">
    <location>
        <begin position="3"/>
        <end position="60"/>
    </location>
</feature>
<evidence type="ECO:0000313" key="10">
    <source>
        <dbReference type="EMBL" id="GAA4404539.1"/>
    </source>
</evidence>
<protein>
    <submittedName>
        <fullName evidence="10">PspC domain-containing protein</fullName>
    </submittedName>
</protein>
<comment type="caution">
    <text evidence="10">The sequence shown here is derived from an EMBL/GenBank/DDBJ whole genome shotgun (WGS) entry which is preliminary data.</text>
</comment>
<reference evidence="11" key="1">
    <citation type="journal article" date="2019" name="Int. J. Syst. Evol. Microbiol.">
        <title>The Global Catalogue of Microorganisms (GCM) 10K type strain sequencing project: providing services to taxonomists for standard genome sequencing and annotation.</title>
        <authorList>
            <consortium name="The Broad Institute Genomics Platform"/>
            <consortium name="The Broad Institute Genome Sequencing Center for Infectious Disease"/>
            <person name="Wu L."/>
            <person name="Ma J."/>
        </authorList>
    </citation>
    <scope>NUCLEOTIDE SEQUENCE [LARGE SCALE GENOMIC DNA]</scope>
    <source>
        <strain evidence="11">JCM 17925</strain>
    </source>
</reference>
<gene>
    <name evidence="10" type="ORF">GCM10023187_22020</name>
</gene>
<feature type="compositionally biased region" description="Low complexity" evidence="6">
    <location>
        <begin position="162"/>
        <end position="174"/>
    </location>
</feature>
<evidence type="ECO:0000256" key="5">
    <source>
        <dbReference type="ARBA" id="ARBA00023136"/>
    </source>
</evidence>
<dbReference type="InterPro" id="IPR043726">
    <property type="entry name" value="LiaI-LiaF-like_TM1"/>
</dbReference>
<keyword evidence="11" id="KW-1185">Reference proteome</keyword>
<feature type="transmembrane region" description="Helical" evidence="7">
    <location>
        <begin position="96"/>
        <end position="115"/>
    </location>
</feature>
<evidence type="ECO:0000256" key="7">
    <source>
        <dbReference type="SAM" id="Phobius"/>
    </source>
</evidence>
<feature type="transmembrane region" description="Helical" evidence="7">
    <location>
        <begin position="121"/>
        <end position="136"/>
    </location>
</feature>
<dbReference type="PANTHER" id="PTHR33885">
    <property type="entry name" value="PHAGE SHOCK PROTEIN C"/>
    <property type="match status" value="1"/>
</dbReference>
<proteinExistence type="predicted"/>
<evidence type="ECO:0000256" key="3">
    <source>
        <dbReference type="ARBA" id="ARBA00022692"/>
    </source>
</evidence>
<dbReference type="Proteomes" id="UP001500936">
    <property type="component" value="Unassembled WGS sequence"/>
</dbReference>
<evidence type="ECO:0000313" key="11">
    <source>
        <dbReference type="Proteomes" id="UP001500936"/>
    </source>
</evidence>
<evidence type="ECO:0000256" key="2">
    <source>
        <dbReference type="ARBA" id="ARBA00022475"/>
    </source>
</evidence>
<feature type="compositionally biased region" description="Polar residues" evidence="6">
    <location>
        <begin position="146"/>
        <end position="161"/>
    </location>
</feature>
<evidence type="ECO:0000259" key="8">
    <source>
        <dbReference type="Pfam" id="PF04024"/>
    </source>
</evidence>
<dbReference type="EMBL" id="BAABHB010000003">
    <property type="protein sequence ID" value="GAA4404539.1"/>
    <property type="molecule type" value="Genomic_DNA"/>
</dbReference>
<keyword evidence="2" id="KW-1003">Cell membrane</keyword>
<keyword evidence="4 7" id="KW-1133">Transmembrane helix</keyword>
<sequence>MNKRLERIPEEAMIAGVSAGLARYFNVDPTLIRVLFVVGIFLPHFPSILIYIILWIALPERTLGTVGRYESEPLTKRSLTMNPYPPSNNANTSGNIIGGIVLILLGVFFMLKQWFDIDFGKLWPLILIVVGVWIIFKDRIRRNDQSYNQDEPPYNSGSNLYDTNNDPTNPNNPL</sequence>
<comment type="subcellular location">
    <subcellularLocation>
        <location evidence="1">Cell membrane</location>
        <topology evidence="1">Single-pass membrane protein</topology>
    </subcellularLocation>
</comment>
<dbReference type="PANTHER" id="PTHR33885:SF3">
    <property type="entry name" value="PHAGE SHOCK PROTEIN C"/>
    <property type="match status" value="1"/>
</dbReference>
<dbReference type="InterPro" id="IPR007168">
    <property type="entry name" value="Phageshock_PspC_N"/>
</dbReference>
<accession>A0ABP8KEE2</accession>
<evidence type="ECO:0000256" key="6">
    <source>
        <dbReference type="SAM" id="MobiDB-lite"/>
    </source>
</evidence>
<dbReference type="InterPro" id="IPR052027">
    <property type="entry name" value="PspC"/>
</dbReference>
<evidence type="ECO:0000256" key="4">
    <source>
        <dbReference type="ARBA" id="ARBA00022989"/>
    </source>
</evidence>
<dbReference type="RefSeq" id="WP_345266937.1">
    <property type="nucleotide sequence ID" value="NZ_BAABHB010000003.1"/>
</dbReference>
<evidence type="ECO:0000259" key="9">
    <source>
        <dbReference type="Pfam" id="PF18917"/>
    </source>
</evidence>
<keyword evidence="5 7" id="KW-0472">Membrane</keyword>
<dbReference type="Pfam" id="PF18917">
    <property type="entry name" value="LiaI-LiaF-like_TM1"/>
    <property type="match status" value="1"/>
</dbReference>
<evidence type="ECO:0000256" key="1">
    <source>
        <dbReference type="ARBA" id="ARBA00004162"/>
    </source>
</evidence>
<keyword evidence="3 7" id="KW-0812">Transmembrane</keyword>
<name>A0ABP8KEE2_9BACT</name>
<dbReference type="Pfam" id="PF04024">
    <property type="entry name" value="PspC"/>
    <property type="match status" value="1"/>
</dbReference>
<feature type="domain" description="LiaI-LiaF-like transmembrane region" evidence="9">
    <location>
        <begin position="96"/>
        <end position="135"/>
    </location>
</feature>